<evidence type="ECO:0000313" key="1">
    <source>
        <dbReference type="EMBL" id="GFX97753.1"/>
    </source>
</evidence>
<keyword evidence="2" id="KW-1185">Reference proteome</keyword>
<reference evidence="1" key="1">
    <citation type="submission" date="2020-08" db="EMBL/GenBank/DDBJ databases">
        <title>Multicomponent nature underlies the extraordinary mechanical properties of spider dragline silk.</title>
        <authorList>
            <person name="Kono N."/>
            <person name="Nakamura H."/>
            <person name="Mori M."/>
            <person name="Yoshida Y."/>
            <person name="Ohtoshi R."/>
            <person name="Malay A.D."/>
            <person name="Moran D.A.P."/>
            <person name="Tomita M."/>
            <person name="Numata K."/>
            <person name="Arakawa K."/>
        </authorList>
    </citation>
    <scope>NUCLEOTIDE SEQUENCE</scope>
</reference>
<dbReference type="Proteomes" id="UP000887159">
    <property type="component" value="Unassembled WGS sequence"/>
</dbReference>
<name>A0A8X6V3D1_TRICX</name>
<evidence type="ECO:0000313" key="2">
    <source>
        <dbReference type="Proteomes" id="UP000887159"/>
    </source>
</evidence>
<protein>
    <submittedName>
        <fullName evidence="1">Uncharacterized protein</fullName>
    </submittedName>
</protein>
<gene>
    <name evidence="1" type="ORF">TNCV_3066401</name>
</gene>
<sequence>MLEKVIENWTSRLDYIRASRGSPTPEIIFKITVTLSLHHSSCYSTFSGWRYATRLFPMHCSNISTNGAVTRIATDSTSTLPEIVQCHNRRAWSHLEVSCNILDESPSCLSDDDTRSRMWREATWSAK</sequence>
<dbReference type="AlphaFoldDB" id="A0A8X6V3D1"/>
<dbReference type="EMBL" id="BMAU01021199">
    <property type="protein sequence ID" value="GFX97753.1"/>
    <property type="molecule type" value="Genomic_DNA"/>
</dbReference>
<comment type="caution">
    <text evidence="1">The sequence shown here is derived from an EMBL/GenBank/DDBJ whole genome shotgun (WGS) entry which is preliminary data.</text>
</comment>
<accession>A0A8X6V3D1</accession>
<organism evidence="1 2">
    <name type="scientific">Trichonephila clavipes</name>
    <name type="common">Golden silk orbweaver</name>
    <name type="synonym">Nephila clavipes</name>
    <dbReference type="NCBI Taxonomy" id="2585209"/>
    <lineage>
        <taxon>Eukaryota</taxon>
        <taxon>Metazoa</taxon>
        <taxon>Ecdysozoa</taxon>
        <taxon>Arthropoda</taxon>
        <taxon>Chelicerata</taxon>
        <taxon>Arachnida</taxon>
        <taxon>Araneae</taxon>
        <taxon>Araneomorphae</taxon>
        <taxon>Entelegynae</taxon>
        <taxon>Araneoidea</taxon>
        <taxon>Nephilidae</taxon>
        <taxon>Trichonephila</taxon>
    </lineage>
</organism>
<proteinExistence type="predicted"/>